<dbReference type="PRINTS" id="PR00081">
    <property type="entry name" value="GDHRDH"/>
</dbReference>
<protein>
    <submittedName>
        <fullName evidence="3">SDR family oxidoreductase</fullName>
        <ecNumber evidence="3">1.-.-.-</ecNumber>
    </submittedName>
</protein>
<keyword evidence="1 3" id="KW-0560">Oxidoreductase</keyword>
<keyword evidence="4" id="KW-1185">Reference proteome</keyword>
<dbReference type="SUPFAM" id="SSF51735">
    <property type="entry name" value="NAD(P)-binding Rossmann-fold domains"/>
    <property type="match status" value="1"/>
</dbReference>
<gene>
    <name evidence="3" type="ORF">ROI90_03315</name>
</gene>
<sequence>MTTQQPLLALITGATSGIGKVTALELARQGFHVVVLARNADKAAQTRLEIQQVAWPGRRVDVLLCDLSDLSQVRRAAEEFNQRYAQLDVLVNNAGLVFGTERETSANGHEMTFATNHLGPFLLTSLLFDKLQQSPAARIVNVASMAYQFAKPDFNDLDAAHHYSPMRAYANSKLFNIMFTQELARRLRQRGIHNVTTNSLHPGVVASNFGSNSTWFTRAFYKVAAPFMTSSEDGAKTSIYLASDPAVAQTSGGYFVKQQPEAVKSGYNTLENARRLWQESERLAGQPFLSEA</sequence>
<dbReference type="PANTHER" id="PTHR43157">
    <property type="entry name" value="PHOSPHATIDYLINOSITOL-GLYCAN BIOSYNTHESIS CLASS F PROTEIN-RELATED"/>
    <property type="match status" value="1"/>
</dbReference>
<dbReference type="PANTHER" id="PTHR43157:SF31">
    <property type="entry name" value="PHOSPHATIDYLINOSITOL-GLYCAN BIOSYNTHESIS CLASS F PROTEIN"/>
    <property type="match status" value="1"/>
</dbReference>
<accession>A0ABU3TDF0</accession>
<evidence type="ECO:0000313" key="4">
    <source>
        <dbReference type="Proteomes" id="UP001250698"/>
    </source>
</evidence>
<dbReference type="Proteomes" id="UP001250698">
    <property type="component" value="Unassembled WGS sequence"/>
</dbReference>
<dbReference type="RefSeq" id="WP_315996904.1">
    <property type="nucleotide sequence ID" value="NZ_JAWDJT010000002.1"/>
</dbReference>
<evidence type="ECO:0000256" key="2">
    <source>
        <dbReference type="RuleBase" id="RU000363"/>
    </source>
</evidence>
<dbReference type="GO" id="GO:0016491">
    <property type="term" value="F:oxidoreductase activity"/>
    <property type="evidence" value="ECO:0007669"/>
    <property type="project" value="UniProtKB-KW"/>
</dbReference>
<organism evidence="3 4">
    <name type="scientific">Hymenobacter endophyticus</name>
    <dbReference type="NCBI Taxonomy" id="3076335"/>
    <lineage>
        <taxon>Bacteria</taxon>
        <taxon>Pseudomonadati</taxon>
        <taxon>Bacteroidota</taxon>
        <taxon>Cytophagia</taxon>
        <taxon>Cytophagales</taxon>
        <taxon>Hymenobacteraceae</taxon>
        <taxon>Hymenobacter</taxon>
    </lineage>
</organism>
<dbReference type="InterPro" id="IPR036291">
    <property type="entry name" value="NAD(P)-bd_dom_sf"/>
</dbReference>
<dbReference type="Pfam" id="PF00106">
    <property type="entry name" value="adh_short"/>
    <property type="match status" value="1"/>
</dbReference>
<dbReference type="Gene3D" id="3.40.50.720">
    <property type="entry name" value="NAD(P)-binding Rossmann-like Domain"/>
    <property type="match status" value="1"/>
</dbReference>
<dbReference type="EC" id="1.-.-.-" evidence="3"/>
<dbReference type="CDD" id="cd05327">
    <property type="entry name" value="retinol-DH_like_SDR_c_like"/>
    <property type="match status" value="1"/>
</dbReference>
<comment type="caution">
    <text evidence="3">The sequence shown here is derived from an EMBL/GenBank/DDBJ whole genome shotgun (WGS) entry which is preliminary data.</text>
</comment>
<comment type="similarity">
    <text evidence="2">Belongs to the short-chain dehydrogenases/reductases (SDR) family.</text>
</comment>
<dbReference type="PRINTS" id="PR00080">
    <property type="entry name" value="SDRFAMILY"/>
</dbReference>
<name>A0ABU3TDF0_9BACT</name>
<evidence type="ECO:0000256" key="1">
    <source>
        <dbReference type="ARBA" id="ARBA00023002"/>
    </source>
</evidence>
<proteinExistence type="inferred from homology"/>
<reference evidence="3 4" key="1">
    <citation type="submission" date="2023-10" db="EMBL/GenBank/DDBJ databases">
        <title>Hymenobacter endophyticus sp. nov., an isolate from the leaf tissues of wheat.</title>
        <authorList>
            <person name="Dai Y."/>
        </authorList>
    </citation>
    <scope>NUCLEOTIDE SEQUENCE [LARGE SCALE GENOMIC DNA]</scope>
    <source>
        <strain evidence="3 4">ZK17L-C2</strain>
    </source>
</reference>
<dbReference type="EMBL" id="JAWDJT010000002">
    <property type="protein sequence ID" value="MDU0369411.1"/>
    <property type="molecule type" value="Genomic_DNA"/>
</dbReference>
<dbReference type="InterPro" id="IPR002347">
    <property type="entry name" value="SDR_fam"/>
</dbReference>
<evidence type="ECO:0000313" key="3">
    <source>
        <dbReference type="EMBL" id="MDU0369411.1"/>
    </source>
</evidence>